<keyword evidence="5" id="KW-1185">Reference proteome</keyword>
<gene>
    <name evidence="4" type="ORF">ACTOB_006542</name>
</gene>
<dbReference type="Gene3D" id="3.30.1050.20">
    <property type="match status" value="1"/>
</dbReference>
<dbReference type="Pfam" id="PF07398">
    <property type="entry name" value="MDMPI_C"/>
    <property type="match status" value="1"/>
</dbReference>
<evidence type="ECO:0000256" key="1">
    <source>
        <dbReference type="SAM" id="MobiDB-lite"/>
    </source>
</evidence>
<keyword evidence="4" id="KW-0413">Isomerase</keyword>
<dbReference type="InterPro" id="IPR017517">
    <property type="entry name" value="Maleyloyr_isom"/>
</dbReference>
<dbReference type="InterPro" id="IPR036527">
    <property type="entry name" value="SCP2_sterol-bd_dom_sf"/>
</dbReference>
<dbReference type="RefSeq" id="WP_284915732.1">
    <property type="nucleotide sequence ID" value="NZ_CP126980.1"/>
</dbReference>
<dbReference type="SUPFAM" id="SSF55718">
    <property type="entry name" value="SCP-like"/>
    <property type="match status" value="1"/>
</dbReference>
<dbReference type="InterPro" id="IPR024344">
    <property type="entry name" value="MDMPI_metal-binding"/>
</dbReference>
<feature type="domain" description="Mycothiol-dependent maleylpyruvate isomerase metal-binding" evidence="3">
    <location>
        <begin position="11"/>
        <end position="148"/>
    </location>
</feature>
<sequence length="235" mass="25539">MSTLFADVAALRASVARFQESVSALPDAALSEPSLLPGWSRGHVLTHVARSADSRRRLLEAARHGEVGRQYADEEHRAREIEEGARRLPGQIRRDAVESLDRLLTVVTEQPADRWDTPGVWLGVGPRPVRRVVPSMRREVEYHHVDLAAEYGPDDWPADFVEAQLDRVTASFGERADAGAFTVRLPGRDLRVGDGGDLVVAGEPAPMLAWLTGRGDGSGLRTSPPGPLPALPPLS</sequence>
<evidence type="ECO:0000313" key="5">
    <source>
        <dbReference type="Proteomes" id="UP001240150"/>
    </source>
</evidence>
<name>A0ABY8WBL3_9ACTN</name>
<dbReference type="GO" id="GO:0016853">
    <property type="term" value="F:isomerase activity"/>
    <property type="evidence" value="ECO:0007669"/>
    <property type="project" value="UniProtKB-KW"/>
</dbReference>
<evidence type="ECO:0000313" key="4">
    <source>
        <dbReference type="EMBL" id="WIM94516.1"/>
    </source>
</evidence>
<evidence type="ECO:0000259" key="3">
    <source>
        <dbReference type="Pfam" id="PF11716"/>
    </source>
</evidence>
<evidence type="ECO:0000259" key="2">
    <source>
        <dbReference type="Pfam" id="PF07398"/>
    </source>
</evidence>
<protein>
    <submittedName>
        <fullName evidence="4">Maleylpyruvate isomerase family mycothiol-dependent enzyme</fullName>
    </submittedName>
</protein>
<dbReference type="SUPFAM" id="SSF109854">
    <property type="entry name" value="DinB/YfiT-like putative metalloenzymes"/>
    <property type="match status" value="1"/>
</dbReference>
<accession>A0ABY8WBL3</accession>
<dbReference type="InterPro" id="IPR034660">
    <property type="entry name" value="DinB/YfiT-like"/>
</dbReference>
<reference evidence="4 5" key="1">
    <citation type="submission" date="2023-06" db="EMBL/GenBank/DDBJ databases">
        <authorList>
            <person name="Yushchuk O."/>
            <person name="Binda E."/>
            <person name="Ruckert-Reed C."/>
            <person name="Fedorenko V."/>
            <person name="Kalinowski J."/>
            <person name="Marinelli F."/>
        </authorList>
    </citation>
    <scope>NUCLEOTIDE SEQUENCE [LARGE SCALE GENOMIC DNA]</scope>
    <source>
        <strain evidence="4 5">NRRL 3884</strain>
    </source>
</reference>
<dbReference type="EMBL" id="CP126980">
    <property type="protein sequence ID" value="WIM94516.1"/>
    <property type="molecule type" value="Genomic_DNA"/>
</dbReference>
<dbReference type="NCBIfam" id="TIGR03083">
    <property type="entry name" value="maleylpyruvate isomerase family mycothiol-dependent enzyme"/>
    <property type="match status" value="1"/>
</dbReference>
<feature type="region of interest" description="Disordered" evidence="1">
    <location>
        <begin position="213"/>
        <end position="235"/>
    </location>
</feature>
<dbReference type="InterPro" id="IPR010872">
    <property type="entry name" value="MDMPI_C-term_domain"/>
</dbReference>
<dbReference type="Pfam" id="PF11716">
    <property type="entry name" value="MDMPI_N"/>
    <property type="match status" value="1"/>
</dbReference>
<feature type="compositionally biased region" description="Pro residues" evidence="1">
    <location>
        <begin position="224"/>
        <end position="235"/>
    </location>
</feature>
<proteinExistence type="predicted"/>
<dbReference type="Gene3D" id="1.20.120.450">
    <property type="entry name" value="dinb family like domain"/>
    <property type="match status" value="1"/>
</dbReference>
<feature type="domain" description="MDMPI C-terminal" evidence="2">
    <location>
        <begin position="155"/>
        <end position="233"/>
    </location>
</feature>
<organism evidence="4 5">
    <name type="scientific">Actinoplanes oblitus</name>
    <dbReference type="NCBI Taxonomy" id="3040509"/>
    <lineage>
        <taxon>Bacteria</taxon>
        <taxon>Bacillati</taxon>
        <taxon>Actinomycetota</taxon>
        <taxon>Actinomycetes</taxon>
        <taxon>Micromonosporales</taxon>
        <taxon>Micromonosporaceae</taxon>
        <taxon>Actinoplanes</taxon>
    </lineage>
</organism>
<dbReference type="Proteomes" id="UP001240150">
    <property type="component" value="Chromosome"/>
</dbReference>